<proteinExistence type="predicted"/>
<evidence type="ECO:0000313" key="3">
    <source>
        <dbReference type="EMBL" id="MBE9636309.1"/>
    </source>
</evidence>
<reference evidence="3 4" key="1">
    <citation type="journal article" date="2021" name="Int. J. Syst. Evol. Microbiol.">
        <title>Salipiger mangrovisoli sp. nov., isolated from mangrove soil and the proposal for the reclassification of Paraphaeobacter pallidus as Salipiger pallidus comb. nov.</title>
        <authorList>
            <person name="Du J."/>
            <person name="Liu Y."/>
            <person name="Pei T."/>
            <person name="Deng M.R."/>
            <person name="Zhu H."/>
        </authorList>
    </citation>
    <scope>NUCLEOTIDE SEQUENCE [LARGE SCALE GENOMIC DNA]</scope>
    <source>
        <strain evidence="3 4">6D45A</strain>
    </source>
</reference>
<feature type="domain" description="Peptidase M15C" evidence="2">
    <location>
        <begin position="199"/>
        <end position="268"/>
    </location>
</feature>
<feature type="signal peptide" evidence="1">
    <location>
        <begin position="1"/>
        <end position="22"/>
    </location>
</feature>
<dbReference type="Proteomes" id="UP000607796">
    <property type="component" value="Unassembled WGS sequence"/>
</dbReference>
<dbReference type="Gene3D" id="3.30.1380.10">
    <property type="match status" value="1"/>
</dbReference>
<dbReference type="EMBL" id="JADFFK010000003">
    <property type="protein sequence ID" value="MBE9636309.1"/>
    <property type="molecule type" value="Genomic_DNA"/>
</dbReference>
<accession>A0ABR9WYF2</accession>
<feature type="chain" id="PRO_5047092364" evidence="1">
    <location>
        <begin position="23"/>
        <end position="283"/>
    </location>
</feature>
<name>A0ABR9WYF2_9RHOB</name>
<gene>
    <name evidence="3" type="ORF">IQ782_05615</name>
</gene>
<comment type="caution">
    <text evidence="3">The sequence shown here is derived from an EMBL/GenBank/DDBJ whole genome shotgun (WGS) entry which is preliminary data.</text>
</comment>
<sequence length="283" mass="31109">MLRAFLVLCIATCCWQIAAAHAEACSAIDFMAMPLPQTGHPPEIEALLAAYPDLLLSADGTAISVEGSSWLPLGTRREIRAQQALVAPTPMDQFLQTYPLGTAPVAMQQRKAPFFDPGRFRNGRFFALLWFTSEAVARESLVRVDFAGLSEAAVMVTARRGVACQLRAAVARLEGRPSEVLTAAFHAPGGGFNWRRIGGTDRLSAHSYGIAVDLNAELGGYWRWSGAEEGQVGAYDTRIPLQVVDAFETYGFIWGGKWHHFDGMHFEYRPELILHARIAANMR</sequence>
<keyword evidence="4" id="KW-1185">Reference proteome</keyword>
<evidence type="ECO:0000313" key="4">
    <source>
        <dbReference type="Proteomes" id="UP000607796"/>
    </source>
</evidence>
<dbReference type="Pfam" id="PF13539">
    <property type="entry name" value="Peptidase_M15_4"/>
    <property type="match status" value="1"/>
</dbReference>
<evidence type="ECO:0000256" key="1">
    <source>
        <dbReference type="SAM" id="SignalP"/>
    </source>
</evidence>
<organism evidence="3 4">
    <name type="scientific">Salipiger mangrovisoli</name>
    <dbReference type="NCBI Taxonomy" id="2865933"/>
    <lineage>
        <taxon>Bacteria</taxon>
        <taxon>Pseudomonadati</taxon>
        <taxon>Pseudomonadota</taxon>
        <taxon>Alphaproteobacteria</taxon>
        <taxon>Rhodobacterales</taxon>
        <taxon>Roseobacteraceae</taxon>
        <taxon>Salipiger</taxon>
    </lineage>
</organism>
<dbReference type="InterPro" id="IPR009045">
    <property type="entry name" value="Zn_M74/Hedgehog-like"/>
</dbReference>
<keyword evidence="1" id="KW-0732">Signal</keyword>
<dbReference type="SUPFAM" id="SSF55166">
    <property type="entry name" value="Hedgehog/DD-peptidase"/>
    <property type="match status" value="1"/>
</dbReference>
<evidence type="ECO:0000259" key="2">
    <source>
        <dbReference type="Pfam" id="PF13539"/>
    </source>
</evidence>
<dbReference type="InterPro" id="IPR039561">
    <property type="entry name" value="Peptidase_M15C"/>
</dbReference>
<protein>
    <submittedName>
        <fullName evidence="3">M15 family metallopeptidase</fullName>
    </submittedName>
</protein>